<proteinExistence type="predicted"/>
<evidence type="ECO:0000313" key="2">
    <source>
        <dbReference type="EMBL" id="GCE15231.1"/>
    </source>
</evidence>
<sequence length="72" mass="8064">MNVIKAIYNFLVGDIIILIGIILVFLVFALFQFVAALAFLRPYMGAILIVAILVVLGLTLNRELRSKKRKMA</sequence>
<name>A0A402A8D9_9CHLR</name>
<dbReference type="RefSeq" id="WP_126582720.1">
    <property type="nucleotide sequence ID" value="NZ_BIFR01000002.1"/>
</dbReference>
<organism evidence="2 3">
    <name type="scientific">Tengunoibacter tsumagoiensis</name>
    <dbReference type="NCBI Taxonomy" id="2014871"/>
    <lineage>
        <taxon>Bacteria</taxon>
        <taxon>Bacillati</taxon>
        <taxon>Chloroflexota</taxon>
        <taxon>Ktedonobacteria</taxon>
        <taxon>Ktedonobacterales</taxon>
        <taxon>Dictyobacteraceae</taxon>
        <taxon>Tengunoibacter</taxon>
    </lineage>
</organism>
<dbReference type="Proteomes" id="UP000287352">
    <property type="component" value="Unassembled WGS sequence"/>
</dbReference>
<feature type="transmembrane region" description="Helical" evidence="1">
    <location>
        <begin position="7"/>
        <end position="31"/>
    </location>
</feature>
<keyword evidence="1" id="KW-1133">Transmembrane helix</keyword>
<accession>A0A402A8D9</accession>
<evidence type="ECO:0000256" key="1">
    <source>
        <dbReference type="SAM" id="Phobius"/>
    </source>
</evidence>
<gene>
    <name evidence="2" type="ORF">KTT_50900</name>
</gene>
<dbReference type="AlphaFoldDB" id="A0A402A8D9"/>
<keyword evidence="1" id="KW-0472">Membrane</keyword>
<keyword evidence="1" id="KW-0812">Transmembrane</keyword>
<comment type="caution">
    <text evidence="2">The sequence shown here is derived from an EMBL/GenBank/DDBJ whole genome shotgun (WGS) entry which is preliminary data.</text>
</comment>
<dbReference type="EMBL" id="BIFR01000002">
    <property type="protein sequence ID" value="GCE15231.1"/>
    <property type="molecule type" value="Genomic_DNA"/>
</dbReference>
<feature type="transmembrane region" description="Helical" evidence="1">
    <location>
        <begin position="43"/>
        <end position="61"/>
    </location>
</feature>
<reference evidence="3" key="1">
    <citation type="submission" date="2018-12" db="EMBL/GenBank/DDBJ databases">
        <title>Tengunoibacter tsumagoiensis gen. nov., sp. nov., Dictyobacter kobayashii sp. nov., D. alpinus sp. nov., and D. joshuensis sp. nov. and description of Dictyobacteraceae fam. nov. within the order Ktedonobacterales isolated from Tengu-no-mugimeshi.</title>
        <authorList>
            <person name="Wang C.M."/>
            <person name="Zheng Y."/>
            <person name="Sakai Y."/>
            <person name="Toyoda A."/>
            <person name="Minakuchi Y."/>
            <person name="Abe K."/>
            <person name="Yokota A."/>
            <person name="Yabe S."/>
        </authorList>
    </citation>
    <scope>NUCLEOTIDE SEQUENCE [LARGE SCALE GENOMIC DNA]</scope>
    <source>
        <strain evidence="3">Uno3</strain>
    </source>
</reference>
<protein>
    <submittedName>
        <fullName evidence="2">Uncharacterized protein</fullName>
    </submittedName>
</protein>
<keyword evidence="3" id="KW-1185">Reference proteome</keyword>
<evidence type="ECO:0000313" key="3">
    <source>
        <dbReference type="Proteomes" id="UP000287352"/>
    </source>
</evidence>